<feature type="domain" description="Ice-binding protein C-terminal" evidence="2">
    <location>
        <begin position="186"/>
        <end position="206"/>
    </location>
</feature>
<gene>
    <name evidence="3" type="ORF">AX660_17625</name>
</gene>
<proteinExistence type="predicted"/>
<keyword evidence="4" id="KW-1185">Reference proteome</keyword>
<comment type="caution">
    <text evidence="3">The sequence shown here is derived from an EMBL/GenBank/DDBJ whole genome shotgun (WGS) entry which is preliminary data.</text>
</comment>
<dbReference type="AlphaFoldDB" id="A0A135ZYY6"/>
<dbReference type="NCBIfam" id="NF038127">
    <property type="entry name" value="FDP_fam"/>
    <property type="match status" value="1"/>
</dbReference>
<organism evidence="3 4">
    <name type="scientific">Paraglaciecola hydrolytica</name>
    <dbReference type="NCBI Taxonomy" id="1799789"/>
    <lineage>
        <taxon>Bacteria</taxon>
        <taxon>Pseudomonadati</taxon>
        <taxon>Pseudomonadota</taxon>
        <taxon>Gammaproteobacteria</taxon>
        <taxon>Alteromonadales</taxon>
        <taxon>Alteromonadaceae</taxon>
        <taxon>Paraglaciecola</taxon>
    </lineage>
</organism>
<sequence length="214" mass="22383">MNLKMLKAAFAGLFLSATGFANAGLILEIDDTGDSLITAQILAGGTTQVSGTIDTNSDIDLFGFYWGGGILDLNVYQDNSGLDTQIFLFDSLGFGLFHNDDAPFPNSIIQATLAAGAYFVGISSWSNDPLSVDGAIFPSDFTGQLSPTGAGGASVLSNWEYDGVSSGAYLLDISSTAQYPTNDVEVPEPSILAIFALGIMGLASRRSLLGKKKQ</sequence>
<feature type="signal peptide" evidence="1">
    <location>
        <begin position="1"/>
        <end position="23"/>
    </location>
</feature>
<protein>
    <recommendedName>
        <fullName evidence="2">Ice-binding protein C-terminal domain-containing protein</fullName>
    </recommendedName>
</protein>
<keyword evidence="1" id="KW-0732">Signal</keyword>
<dbReference type="EMBL" id="LSNE01000007">
    <property type="protein sequence ID" value="KXI28198.1"/>
    <property type="molecule type" value="Genomic_DNA"/>
</dbReference>
<reference evidence="4" key="1">
    <citation type="submission" date="2016-02" db="EMBL/GenBank/DDBJ databases">
        <authorList>
            <person name="Schultz-Johansen M."/>
            <person name="Glaring M.A."/>
            <person name="Bech P.K."/>
            <person name="Stougaard P."/>
        </authorList>
    </citation>
    <scope>NUCLEOTIDE SEQUENCE [LARGE SCALE GENOMIC DNA]</scope>
    <source>
        <strain evidence="4">S66</strain>
    </source>
</reference>
<dbReference type="InterPro" id="IPR013424">
    <property type="entry name" value="Ice-binding_C"/>
</dbReference>
<dbReference type="Pfam" id="PF07589">
    <property type="entry name" value="PEP-CTERM"/>
    <property type="match status" value="1"/>
</dbReference>
<dbReference type="Gene3D" id="2.60.120.380">
    <property type="match status" value="1"/>
</dbReference>
<accession>A0A135ZYY6</accession>
<evidence type="ECO:0000259" key="2">
    <source>
        <dbReference type="Pfam" id="PF07589"/>
    </source>
</evidence>
<evidence type="ECO:0000313" key="3">
    <source>
        <dbReference type="EMBL" id="KXI28198.1"/>
    </source>
</evidence>
<dbReference type="Proteomes" id="UP000070299">
    <property type="component" value="Unassembled WGS sequence"/>
</dbReference>
<evidence type="ECO:0000256" key="1">
    <source>
        <dbReference type="SAM" id="SignalP"/>
    </source>
</evidence>
<evidence type="ECO:0000313" key="4">
    <source>
        <dbReference type="Proteomes" id="UP000070299"/>
    </source>
</evidence>
<dbReference type="NCBIfam" id="TIGR02595">
    <property type="entry name" value="PEP_CTERM"/>
    <property type="match status" value="1"/>
</dbReference>
<name>A0A135ZYY6_9ALTE</name>
<feature type="chain" id="PRO_5007469177" description="Ice-binding protein C-terminal domain-containing protein" evidence="1">
    <location>
        <begin position="24"/>
        <end position="214"/>
    </location>
</feature>
<dbReference type="STRING" id="1799789.AX660_17625"/>